<dbReference type="Proteomes" id="UP000230233">
    <property type="component" value="Chromosome V"/>
</dbReference>
<sequence length="129" mass="14111">MKPTKKPVLVVVKGGDRVGEPVPTYLAEIHGKASFKLPRVAQYIRFVKNEDNEFFDQQVILLCGAKIQTECGFWKSLQTGKVYSEGVTSYDKNKGALVIKNMGPGDFGMYSSAGVGGKFYNVQEKPASG</sequence>
<comment type="caution">
    <text evidence="1">The sequence shown here is derived from an EMBL/GenBank/DDBJ whole genome shotgun (WGS) entry which is preliminary data.</text>
</comment>
<keyword evidence="2" id="KW-1185">Reference proteome</keyword>
<evidence type="ECO:0000313" key="1">
    <source>
        <dbReference type="EMBL" id="PIC28938.1"/>
    </source>
</evidence>
<proteinExistence type="predicted"/>
<protein>
    <submittedName>
        <fullName evidence="1">Uncharacterized protein</fullName>
    </submittedName>
</protein>
<dbReference type="OrthoDB" id="10451179at2759"/>
<gene>
    <name evidence="1" type="primary">Cnig_chr_V.g20698</name>
    <name evidence="1" type="ORF">B9Z55_020698</name>
</gene>
<name>A0A2G5TNX2_9PELO</name>
<dbReference type="EMBL" id="PDUG01000005">
    <property type="protein sequence ID" value="PIC28938.1"/>
    <property type="molecule type" value="Genomic_DNA"/>
</dbReference>
<accession>A0A2G5TNX2</accession>
<evidence type="ECO:0000313" key="2">
    <source>
        <dbReference type="Proteomes" id="UP000230233"/>
    </source>
</evidence>
<dbReference type="PANTHER" id="PTHR35182:SF1">
    <property type="entry name" value="COLD-SHOCK PROTEIN-RELATED"/>
    <property type="match status" value="1"/>
</dbReference>
<reference evidence="2" key="1">
    <citation type="submission" date="2017-10" db="EMBL/GenBank/DDBJ databases">
        <title>Rapid genome shrinkage in a self-fertile nematode reveals novel sperm competition proteins.</title>
        <authorList>
            <person name="Yin D."/>
            <person name="Schwarz E.M."/>
            <person name="Thomas C.G."/>
            <person name="Felde R.L."/>
            <person name="Korf I.F."/>
            <person name="Cutter A.D."/>
            <person name="Schartner C.M."/>
            <person name="Ralston E.J."/>
            <person name="Meyer B.J."/>
            <person name="Haag E.S."/>
        </authorList>
    </citation>
    <scope>NUCLEOTIDE SEQUENCE [LARGE SCALE GENOMIC DNA]</scope>
    <source>
        <strain evidence="2">JU1422</strain>
    </source>
</reference>
<organism evidence="1 2">
    <name type="scientific">Caenorhabditis nigoni</name>
    <dbReference type="NCBI Taxonomy" id="1611254"/>
    <lineage>
        <taxon>Eukaryota</taxon>
        <taxon>Metazoa</taxon>
        <taxon>Ecdysozoa</taxon>
        <taxon>Nematoda</taxon>
        <taxon>Chromadorea</taxon>
        <taxon>Rhabditida</taxon>
        <taxon>Rhabditina</taxon>
        <taxon>Rhabditomorpha</taxon>
        <taxon>Rhabditoidea</taxon>
        <taxon>Rhabditidae</taxon>
        <taxon>Peloderinae</taxon>
        <taxon>Caenorhabditis</taxon>
    </lineage>
</organism>
<dbReference type="AlphaFoldDB" id="A0A2G5TNX2"/>
<dbReference type="PANTHER" id="PTHR35182">
    <property type="entry name" value="PROTEIN CBG13762"/>
    <property type="match status" value="1"/>
</dbReference>